<dbReference type="InterPro" id="IPR036047">
    <property type="entry name" value="F-box-like_dom_sf"/>
</dbReference>
<evidence type="ECO:0000313" key="1">
    <source>
        <dbReference type="EMBL" id="KAJ7728922.1"/>
    </source>
</evidence>
<proteinExistence type="predicted"/>
<comment type="caution">
    <text evidence="1">The sequence shown here is derived from an EMBL/GenBank/DDBJ whole genome shotgun (WGS) entry which is preliminary data.</text>
</comment>
<sequence>MDQSTLPHSVKPSTNQVIRSNQIPHEAEVEEISRSIDAAKSLRASLASQITAAELALFQLGRMDHNAMQHIRRCTGALSPIRRLPPEVLSRIFHFYHQDCFDHVSPVAQPPPFDPDRIWTLGEICSYWRSVALTTGHLWSMFQISCKGRPKKTEAALAWLLRAGNYPLTFSFECAVHGESAMDCDVFKALLS</sequence>
<accession>A0AAD7HUX5</accession>
<organism evidence="1 2">
    <name type="scientific">Mycena metata</name>
    <dbReference type="NCBI Taxonomy" id="1033252"/>
    <lineage>
        <taxon>Eukaryota</taxon>
        <taxon>Fungi</taxon>
        <taxon>Dikarya</taxon>
        <taxon>Basidiomycota</taxon>
        <taxon>Agaricomycotina</taxon>
        <taxon>Agaricomycetes</taxon>
        <taxon>Agaricomycetidae</taxon>
        <taxon>Agaricales</taxon>
        <taxon>Marasmiineae</taxon>
        <taxon>Mycenaceae</taxon>
        <taxon>Mycena</taxon>
    </lineage>
</organism>
<gene>
    <name evidence="1" type="ORF">B0H16DRAFT_1382868</name>
</gene>
<evidence type="ECO:0000313" key="2">
    <source>
        <dbReference type="Proteomes" id="UP001215598"/>
    </source>
</evidence>
<evidence type="ECO:0008006" key="3">
    <source>
        <dbReference type="Google" id="ProtNLM"/>
    </source>
</evidence>
<protein>
    <recommendedName>
        <fullName evidence="3">F-box domain-containing protein</fullName>
    </recommendedName>
</protein>
<keyword evidence="2" id="KW-1185">Reference proteome</keyword>
<dbReference type="Proteomes" id="UP001215598">
    <property type="component" value="Unassembled WGS sequence"/>
</dbReference>
<dbReference type="AlphaFoldDB" id="A0AAD7HUX5"/>
<dbReference type="Gene3D" id="1.20.1280.50">
    <property type="match status" value="1"/>
</dbReference>
<dbReference type="EMBL" id="JARKIB010000169">
    <property type="protein sequence ID" value="KAJ7728922.1"/>
    <property type="molecule type" value="Genomic_DNA"/>
</dbReference>
<reference evidence="1" key="1">
    <citation type="submission" date="2023-03" db="EMBL/GenBank/DDBJ databases">
        <title>Massive genome expansion in bonnet fungi (Mycena s.s.) driven by repeated elements and novel gene families across ecological guilds.</title>
        <authorList>
            <consortium name="Lawrence Berkeley National Laboratory"/>
            <person name="Harder C.B."/>
            <person name="Miyauchi S."/>
            <person name="Viragh M."/>
            <person name="Kuo A."/>
            <person name="Thoen E."/>
            <person name="Andreopoulos B."/>
            <person name="Lu D."/>
            <person name="Skrede I."/>
            <person name="Drula E."/>
            <person name="Henrissat B."/>
            <person name="Morin E."/>
            <person name="Kohler A."/>
            <person name="Barry K."/>
            <person name="LaButti K."/>
            <person name="Morin E."/>
            <person name="Salamov A."/>
            <person name="Lipzen A."/>
            <person name="Mereny Z."/>
            <person name="Hegedus B."/>
            <person name="Baldrian P."/>
            <person name="Stursova M."/>
            <person name="Weitz H."/>
            <person name="Taylor A."/>
            <person name="Grigoriev I.V."/>
            <person name="Nagy L.G."/>
            <person name="Martin F."/>
            <person name="Kauserud H."/>
        </authorList>
    </citation>
    <scope>NUCLEOTIDE SEQUENCE</scope>
    <source>
        <strain evidence="1">CBHHK182m</strain>
    </source>
</reference>
<name>A0AAD7HUX5_9AGAR</name>
<dbReference type="SUPFAM" id="SSF81383">
    <property type="entry name" value="F-box domain"/>
    <property type="match status" value="1"/>
</dbReference>